<reference evidence="2 3" key="1">
    <citation type="journal article" date="2014" name="BMC Genomics">
        <title>Genome based analysis of type-I polyketide synthase and nonribosomal peptide synthetase gene clusters in seven strains of five representative Nocardia species.</title>
        <authorList>
            <person name="Komaki H."/>
            <person name="Ichikawa N."/>
            <person name="Hosoyama A."/>
            <person name="Takahashi-Nakaguchi A."/>
            <person name="Matsuzawa T."/>
            <person name="Suzuki K."/>
            <person name="Fujita N."/>
            <person name="Gonoi T."/>
        </authorList>
    </citation>
    <scope>NUCLEOTIDE SEQUENCE [LARGE SCALE GENOMIC DNA]</scope>
    <source>
        <strain evidence="2 3">NBRC 15531</strain>
    </source>
</reference>
<dbReference type="AlphaFoldDB" id="U5EM66"/>
<dbReference type="GO" id="GO:0016491">
    <property type="term" value="F:oxidoreductase activity"/>
    <property type="evidence" value="ECO:0007669"/>
    <property type="project" value="InterPro"/>
</dbReference>
<name>U5EM66_NOCAS</name>
<dbReference type="RefSeq" id="WP_019045208.1">
    <property type="nucleotide sequence ID" value="NZ_BAFO02000035.1"/>
</dbReference>
<gene>
    <name evidence="2" type="ORF">NCAST_35_00080</name>
</gene>
<dbReference type="Pfam" id="PF09995">
    <property type="entry name" value="MPAB_Lcp_cat"/>
    <property type="match status" value="1"/>
</dbReference>
<feature type="domain" description="ER-bound oxygenase mpaB/mpaB'/Rubber oxygenase catalytic" evidence="1">
    <location>
        <begin position="23"/>
        <end position="240"/>
    </location>
</feature>
<evidence type="ECO:0000313" key="2">
    <source>
        <dbReference type="EMBL" id="GAD87486.1"/>
    </source>
</evidence>
<dbReference type="GeneID" id="91515323"/>
<accession>U5EM66</accession>
<dbReference type="InterPro" id="IPR018713">
    <property type="entry name" value="MPAB/Lcp_cat_dom"/>
</dbReference>
<dbReference type="eggNOG" id="COG3662">
    <property type="taxonomic scope" value="Bacteria"/>
</dbReference>
<dbReference type="Proteomes" id="UP000017048">
    <property type="component" value="Unassembled WGS sequence"/>
</dbReference>
<dbReference type="OrthoDB" id="108890at2"/>
<dbReference type="EMBL" id="BAFO02000035">
    <property type="protein sequence ID" value="GAD87486.1"/>
    <property type="molecule type" value="Genomic_DNA"/>
</dbReference>
<sequence>MAFDPSTLRRDDYGFFGPDSPSWKVWGSPTALIGFQRAVTLEHFDPFLTAAVADSQGIYDNPATRLDHTLSYFVLVALGDGRTAIQAAEHLMKVHAPMTGIEPISGKRYSANNPDSQLWIHLTGWHSVLKAYEMYGPGPLSAAEEDRYWAECAIAAELQTCKPSDIPRDRAGVHAYFDRVRPTLCVSERAIEGMHYLLWTPPSKGWHFAVGSRLLSLATIPTLPLWMRELGRFAVPRVVDPLVRIPARLVSWTAARRDNTLLIAAARYIAPMTGAIFAAHADPTPPADPSTITPARARELYGSQGSRSLWEHRDRIAESA</sequence>
<proteinExistence type="predicted"/>
<comment type="caution">
    <text evidence="2">The sequence shown here is derived from an EMBL/GenBank/DDBJ whole genome shotgun (WGS) entry which is preliminary data.</text>
</comment>
<protein>
    <recommendedName>
        <fullName evidence="1">ER-bound oxygenase mpaB/mpaB'/Rubber oxygenase catalytic domain-containing protein</fullName>
    </recommendedName>
</protein>
<keyword evidence="3" id="KW-1185">Reference proteome</keyword>
<evidence type="ECO:0000259" key="1">
    <source>
        <dbReference type="Pfam" id="PF09995"/>
    </source>
</evidence>
<dbReference type="PANTHER" id="PTHR36151">
    <property type="entry name" value="BLR2777 PROTEIN"/>
    <property type="match status" value="1"/>
</dbReference>
<dbReference type="PANTHER" id="PTHR36151:SF3">
    <property type="entry name" value="ER-BOUND OXYGENASE MPAB_MPAB'_RUBBER OXYGENASE CATALYTIC DOMAIN-CONTAINING PROTEIN"/>
    <property type="match status" value="1"/>
</dbReference>
<evidence type="ECO:0000313" key="3">
    <source>
        <dbReference type="Proteomes" id="UP000017048"/>
    </source>
</evidence>
<dbReference type="STRING" id="1824.SAMN05444423_103212"/>
<organism evidence="2 3">
    <name type="scientific">Nocardia asteroides NBRC 15531</name>
    <dbReference type="NCBI Taxonomy" id="1110697"/>
    <lineage>
        <taxon>Bacteria</taxon>
        <taxon>Bacillati</taxon>
        <taxon>Actinomycetota</taxon>
        <taxon>Actinomycetes</taxon>
        <taxon>Mycobacteriales</taxon>
        <taxon>Nocardiaceae</taxon>
        <taxon>Nocardia</taxon>
    </lineage>
</organism>